<evidence type="ECO:0000313" key="1">
    <source>
        <dbReference type="EMBL" id="PYH80179.1"/>
    </source>
</evidence>
<keyword evidence="2" id="KW-1185">Reference proteome</keyword>
<dbReference type="GeneID" id="37142142"/>
<dbReference type="VEuPathDB" id="FungiDB:BO82DRAFT_403637"/>
<name>A0A319C8D2_9EURO</name>
<protein>
    <submittedName>
        <fullName evidence="1">Uncharacterized protein</fullName>
    </submittedName>
</protein>
<reference evidence="1 2" key="1">
    <citation type="submission" date="2016-12" db="EMBL/GenBank/DDBJ databases">
        <title>The genomes of Aspergillus section Nigri reveals drivers in fungal speciation.</title>
        <authorList>
            <consortium name="DOE Joint Genome Institute"/>
            <person name="Vesth T.C."/>
            <person name="Nybo J."/>
            <person name="Theobald S."/>
            <person name="Brandl J."/>
            <person name="Frisvad J.C."/>
            <person name="Nielsen K.F."/>
            <person name="Lyhne E.K."/>
            <person name="Kogle M.E."/>
            <person name="Kuo A."/>
            <person name="Riley R."/>
            <person name="Clum A."/>
            <person name="Nolan M."/>
            <person name="Lipzen A."/>
            <person name="Salamov A."/>
            <person name="Henrissat B."/>
            <person name="Wiebenga A."/>
            <person name="De Vries R.P."/>
            <person name="Grigoriev I.V."/>
            <person name="Mortensen U.H."/>
            <person name="Andersen M.R."/>
            <person name="Baker S.E."/>
        </authorList>
    </citation>
    <scope>NUCLEOTIDE SEQUENCE [LARGE SCALE GENOMIC DNA]</scope>
    <source>
        <strain evidence="1 2">CBS 121591</strain>
    </source>
</reference>
<dbReference type="AlphaFoldDB" id="A0A319C8D2"/>
<organism evidence="1 2">
    <name type="scientific">Aspergillus uvarum CBS 121591</name>
    <dbReference type="NCBI Taxonomy" id="1448315"/>
    <lineage>
        <taxon>Eukaryota</taxon>
        <taxon>Fungi</taxon>
        <taxon>Dikarya</taxon>
        <taxon>Ascomycota</taxon>
        <taxon>Pezizomycotina</taxon>
        <taxon>Eurotiomycetes</taxon>
        <taxon>Eurotiomycetidae</taxon>
        <taxon>Eurotiales</taxon>
        <taxon>Aspergillaceae</taxon>
        <taxon>Aspergillus</taxon>
        <taxon>Aspergillus subgen. Circumdati</taxon>
    </lineage>
</organism>
<sequence>MQLSLIVQVELLVWGQDAPDDIFEEEEGSVYEKRRLTQGQEAHMNELRERLIPAKGAYKLLRKQVGRAVDAARAADERVEVAKKAAGEARDQIDKLYAYYL</sequence>
<accession>A0A319C8D2</accession>
<dbReference type="RefSeq" id="XP_025490379.1">
    <property type="nucleotide sequence ID" value="XM_025639400.1"/>
</dbReference>
<gene>
    <name evidence="1" type="ORF">BO82DRAFT_403637</name>
</gene>
<proteinExistence type="predicted"/>
<dbReference type="EMBL" id="KZ821712">
    <property type="protein sequence ID" value="PYH80179.1"/>
    <property type="molecule type" value="Genomic_DNA"/>
</dbReference>
<dbReference type="Proteomes" id="UP000248340">
    <property type="component" value="Unassembled WGS sequence"/>
</dbReference>
<evidence type="ECO:0000313" key="2">
    <source>
        <dbReference type="Proteomes" id="UP000248340"/>
    </source>
</evidence>